<dbReference type="GO" id="GO:0006749">
    <property type="term" value="P:glutathione metabolic process"/>
    <property type="evidence" value="ECO:0007669"/>
    <property type="project" value="InterPro"/>
</dbReference>
<comment type="function">
    <text evidence="3">Is involved in the conjugation of reduced glutathione to a wide number of exogenous and endogenous hydrophobic electrophiles.</text>
</comment>
<evidence type="ECO:0000256" key="2">
    <source>
        <dbReference type="ARBA" id="ARBA00047960"/>
    </source>
</evidence>
<dbReference type="InterPro" id="IPR004045">
    <property type="entry name" value="Glutathione_S-Trfase_N"/>
</dbReference>
<dbReference type="SUPFAM" id="SSF47616">
    <property type="entry name" value="GST C-terminal domain-like"/>
    <property type="match status" value="1"/>
</dbReference>
<feature type="domain" description="GST C-terminal" evidence="5">
    <location>
        <begin position="88"/>
        <end position="216"/>
    </location>
</feature>
<organism evidence="6 7">
    <name type="scientific">Hevea brasiliensis</name>
    <name type="common">Para rubber tree</name>
    <name type="synonym">Siphonia brasiliensis</name>
    <dbReference type="NCBI Taxonomy" id="3981"/>
    <lineage>
        <taxon>Eukaryota</taxon>
        <taxon>Viridiplantae</taxon>
        <taxon>Streptophyta</taxon>
        <taxon>Embryophyta</taxon>
        <taxon>Tracheophyta</taxon>
        <taxon>Spermatophyta</taxon>
        <taxon>Magnoliopsida</taxon>
        <taxon>eudicotyledons</taxon>
        <taxon>Gunneridae</taxon>
        <taxon>Pentapetalae</taxon>
        <taxon>rosids</taxon>
        <taxon>fabids</taxon>
        <taxon>Malpighiales</taxon>
        <taxon>Euphorbiaceae</taxon>
        <taxon>Crotonoideae</taxon>
        <taxon>Micrandreae</taxon>
        <taxon>Hevea</taxon>
    </lineage>
</organism>
<comment type="caution">
    <text evidence="6">The sequence shown here is derived from an EMBL/GenBank/DDBJ whole genome shotgun (WGS) entry which is preliminary data.</text>
</comment>
<dbReference type="FunFam" id="3.40.30.10:FF:000014">
    <property type="entry name" value="Tau class glutathione S-transferase"/>
    <property type="match status" value="1"/>
</dbReference>
<proteinExistence type="inferred from homology"/>
<dbReference type="SFLD" id="SFLDG01152">
    <property type="entry name" value="Main.3:_Omega-_and_Tau-like"/>
    <property type="match status" value="1"/>
</dbReference>
<dbReference type="Pfam" id="PF13410">
    <property type="entry name" value="GST_C_2"/>
    <property type="match status" value="1"/>
</dbReference>
<evidence type="ECO:0000313" key="6">
    <source>
        <dbReference type="EMBL" id="KAF2301288.1"/>
    </source>
</evidence>
<dbReference type="EC" id="2.5.1.18" evidence="3"/>
<dbReference type="SFLD" id="SFLDG00358">
    <property type="entry name" value="Main_(cytGST)"/>
    <property type="match status" value="1"/>
</dbReference>
<dbReference type="PROSITE" id="PS50405">
    <property type="entry name" value="GST_CTER"/>
    <property type="match status" value="1"/>
</dbReference>
<dbReference type="InterPro" id="IPR010987">
    <property type="entry name" value="Glutathione-S-Trfase_C-like"/>
</dbReference>
<keyword evidence="7" id="KW-1185">Reference proteome</keyword>
<reference evidence="6 7" key="1">
    <citation type="journal article" date="2020" name="Mol. Plant">
        <title>The Chromosome-Based Rubber Tree Genome Provides New Insights into Spurge Genome Evolution and Rubber Biosynthesis.</title>
        <authorList>
            <person name="Liu J."/>
            <person name="Shi C."/>
            <person name="Shi C.C."/>
            <person name="Li W."/>
            <person name="Zhang Q.J."/>
            <person name="Zhang Y."/>
            <person name="Li K."/>
            <person name="Lu H.F."/>
            <person name="Shi C."/>
            <person name="Zhu S.T."/>
            <person name="Xiao Z.Y."/>
            <person name="Nan H."/>
            <person name="Yue Y."/>
            <person name="Zhu X.G."/>
            <person name="Wu Y."/>
            <person name="Hong X.N."/>
            <person name="Fan G.Y."/>
            <person name="Tong Y."/>
            <person name="Zhang D."/>
            <person name="Mao C.L."/>
            <person name="Liu Y.L."/>
            <person name="Hao S.J."/>
            <person name="Liu W.Q."/>
            <person name="Lv M.Q."/>
            <person name="Zhang H.B."/>
            <person name="Liu Y."/>
            <person name="Hu-Tang G.R."/>
            <person name="Wang J.P."/>
            <person name="Wang J.H."/>
            <person name="Sun Y.H."/>
            <person name="Ni S.B."/>
            <person name="Chen W.B."/>
            <person name="Zhang X.C."/>
            <person name="Jiao Y.N."/>
            <person name="Eichler E.E."/>
            <person name="Li G.H."/>
            <person name="Liu X."/>
            <person name="Gao L.Z."/>
        </authorList>
    </citation>
    <scope>NUCLEOTIDE SEQUENCE [LARGE SCALE GENOMIC DNA]</scope>
    <source>
        <strain evidence="7">cv. GT1</strain>
        <tissue evidence="6">Leaf</tissue>
    </source>
</reference>
<dbReference type="PROSITE" id="PS50404">
    <property type="entry name" value="GST_NTER"/>
    <property type="match status" value="1"/>
</dbReference>
<evidence type="ECO:0000259" key="4">
    <source>
        <dbReference type="PROSITE" id="PS50404"/>
    </source>
</evidence>
<dbReference type="InterPro" id="IPR036282">
    <property type="entry name" value="Glutathione-S-Trfase_C_sf"/>
</dbReference>
<dbReference type="InterPro" id="IPR045074">
    <property type="entry name" value="GST_C_Tau"/>
</dbReference>
<dbReference type="Pfam" id="PF02798">
    <property type="entry name" value="GST_N"/>
    <property type="match status" value="1"/>
</dbReference>
<accession>A0A6A6LLZ0</accession>
<dbReference type="Proteomes" id="UP000467840">
    <property type="component" value="Chromosome 4"/>
</dbReference>
<dbReference type="InterPro" id="IPR045073">
    <property type="entry name" value="Omega/Tau-like"/>
</dbReference>
<dbReference type="PANTHER" id="PTHR11260">
    <property type="entry name" value="GLUTATHIONE S-TRANSFERASE, GST, SUPERFAMILY, GST DOMAIN CONTAINING"/>
    <property type="match status" value="1"/>
</dbReference>
<dbReference type="Gene3D" id="1.20.1050.10">
    <property type="match status" value="1"/>
</dbReference>
<protein>
    <recommendedName>
        <fullName evidence="3">Glutathione S-transferase</fullName>
        <ecNumber evidence="3">2.5.1.18</ecNumber>
    </recommendedName>
</protein>
<evidence type="ECO:0000313" key="7">
    <source>
        <dbReference type="Proteomes" id="UP000467840"/>
    </source>
</evidence>
<dbReference type="InterPro" id="IPR040079">
    <property type="entry name" value="Glutathione_S-Trfase"/>
</dbReference>
<sequence>MADEVVLLETQFSPFAARVRIALAEKGILYEAREEDVTNKSSLLLQMNPVNKQIPVLIHNGRPICESLIIVQYIDEVWNHKSLFLPSDPYQRAHARFWADYVDKKIYPIGKMLWSCIGEVKEASKKDLIECFKILEGELGEKPYFGGEGFGFIDVALIPFYSLFYTFETLGNFSMAVECPKLLEWAKRCLQKESVAESIYDEHKSYETALFMKKKLGF</sequence>
<dbReference type="PANTHER" id="PTHR11260:SF769">
    <property type="entry name" value="GLUTATHIONE TRANSFERASE"/>
    <property type="match status" value="1"/>
</dbReference>
<dbReference type="SFLD" id="SFLDS00019">
    <property type="entry name" value="Glutathione_Transferase_(cytos"/>
    <property type="match status" value="1"/>
</dbReference>
<dbReference type="InterPro" id="IPR036249">
    <property type="entry name" value="Thioredoxin-like_sf"/>
</dbReference>
<evidence type="ECO:0000256" key="3">
    <source>
        <dbReference type="RuleBase" id="RU369102"/>
    </source>
</evidence>
<dbReference type="CDD" id="cd03058">
    <property type="entry name" value="GST_N_Tau"/>
    <property type="match status" value="1"/>
</dbReference>
<comment type="similarity">
    <text evidence="3">Belongs to the GST superfamily.</text>
</comment>
<dbReference type="GO" id="GO:0004364">
    <property type="term" value="F:glutathione transferase activity"/>
    <property type="evidence" value="ECO:0007669"/>
    <property type="project" value="UniProtKB-UniRule"/>
</dbReference>
<comment type="subcellular location">
    <subcellularLocation>
        <location evidence="3">Cytoplasm</location>
        <location evidence="3">Cytosol</location>
    </subcellularLocation>
</comment>
<dbReference type="SUPFAM" id="SSF52833">
    <property type="entry name" value="Thioredoxin-like"/>
    <property type="match status" value="1"/>
</dbReference>
<evidence type="ECO:0000259" key="5">
    <source>
        <dbReference type="PROSITE" id="PS50405"/>
    </source>
</evidence>
<dbReference type="GO" id="GO:0005829">
    <property type="term" value="C:cytosol"/>
    <property type="evidence" value="ECO:0007669"/>
    <property type="project" value="UniProtKB-SubCell"/>
</dbReference>
<name>A0A6A6LLZ0_HEVBR</name>
<keyword evidence="1 3" id="KW-0808">Transferase</keyword>
<dbReference type="FunFam" id="1.20.1050.10:FF:000018">
    <property type="entry name" value="Glutathione S-transferase U20"/>
    <property type="match status" value="1"/>
</dbReference>
<evidence type="ECO:0000256" key="1">
    <source>
        <dbReference type="ARBA" id="ARBA00022679"/>
    </source>
</evidence>
<comment type="catalytic activity">
    <reaction evidence="2 3">
        <text>RX + glutathione = an S-substituted glutathione + a halide anion + H(+)</text>
        <dbReference type="Rhea" id="RHEA:16437"/>
        <dbReference type="ChEBI" id="CHEBI:15378"/>
        <dbReference type="ChEBI" id="CHEBI:16042"/>
        <dbReference type="ChEBI" id="CHEBI:17792"/>
        <dbReference type="ChEBI" id="CHEBI:57925"/>
        <dbReference type="ChEBI" id="CHEBI:90779"/>
        <dbReference type="EC" id="2.5.1.18"/>
    </reaction>
</comment>
<dbReference type="CDD" id="cd03185">
    <property type="entry name" value="GST_C_Tau"/>
    <property type="match status" value="1"/>
</dbReference>
<keyword evidence="3" id="KW-0963">Cytoplasm</keyword>
<dbReference type="Gene3D" id="3.40.30.10">
    <property type="entry name" value="Glutaredoxin"/>
    <property type="match status" value="1"/>
</dbReference>
<gene>
    <name evidence="6" type="ORF">GH714_022440</name>
</gene>
<feature type="domain" description="GST N-terminal" evidence="4">
    <location>
        <begin position="3"/>
        <end position="82"/>
    </location>
</feature>
<dbReference type="AlphaFoldDB" id="A0A6A6LLZ0"/>
<dbReference type="EMBL" id="JAAGAX010000010">
    <property type="protein sequence ID" value="KAF2301288.1"/>
    <property type="molecule type" value="Genomic_DNA"/>
</dbReference>